<accession>A0A1M6JZ45</accession>
<dbReference type="Proteomes" id="UP000184192">
    <property type="component" value="Unassembled WGS sequence"/>
</dbReference>
<organism evidence="1 2">
    <name type="scientific">Bacteroides stercorirosoris</name>
    <dbReference type="NCBI Taxonomy" id="871324"/>
    <lineage>
        <taxon>Bacteria</taxon>
        <taxon>Pseudomonadati</taxon>
        <taxon>Bacteroidota</taxon>
        <taxon>Bacteroidia</taxon>
        <taxon>Bacteroidales</taxon>
        <taxon>Bacteroidaceae</taxon>
        <taxon>Bacteroides</taxon>
    </lineage>
</organism>
<gene>
    <name evidence="1" type="ORF">SAMN05444350_13323</name>
</gene>
<proteinExistence type="predicted"/>
<dbReference type="AlphaFoldDB" id="A0A1M6JZ45"/>
<reference evidence="2" key="1">
    <citation type="submission" date="2016-11" db="EMBL/GenBank/DDBJ databases">
        <authorList>
            <person name="Varghese N."/>
            <person name="Submissions S."/>
        </authorList>
    </citation>
    <scope>NUCLEOTIDE SEQUENCE [LARGE SCALE GENOMIC DNA]</scope>
    <source>
        <strain evidence="2">DSM 26884</strain>
    </source>
</reference>
<protein>
    <submittedName>
        <fullName evidence="1">Uncharacterized protein</fullName>
    </submittedName>
</protein>
<keyword evidence="2" id="KW-1185">Reference proteome</keyword>
<dbReference type="EMBL" id="FQZN01000033">
    <property type="protein sequence ID" value="SHJ51964.1"/>
    <property type="molecule type" value="Genomic_DNA"/>
</dbReference>
<evidence type="ECO:0000313" key="2">
    <source>
        <dbReference type="Proteomes" id="UP000184192"/>
    </source>
</evidence>
<evidence type="ECO:0000313" key="1">
    <source>
        <dbReference type="EMBL" id="SHJ51964.1"/>
    </source>
</evidence>
<name>A0A1M6JZ45_9BACE</name>
<sequence length="225" mass="26755">MNPFALRREMQNDIFENIVPYLKRNYDSKIRRAIIKSLHLPMIFNPIHYFSKTTNNDWFIFYYAITKKLAEDAACIAISQVQTEEGTYVYEYIVAREHNIYIFPPHFFSRYHSRFLKGAAIGKQELINQYIKNSYIGIIFISETGREKCALSFQDGYAIGDIISRKERIFMFKTFISKDLLRKDQKFAKAYDQLQEQNLMNYIMSLENPNEFLLNKYSSYLNSKL</sequence>